<feature type="chain" id="PRO_5018316760" evidence="1">
    <location>
        <begin position="19"/>
        <end position="173"/>
    </location>
</feature>
<dbReference type="RefSeq" id="WP_122318523.1">
    <property type="nucleotide sequence ID" value="NZ_RBRE01000093.1"/>
</dbReference>
<proteinExistence type="predicted"/>
<gene>
    <name evidence="2" type="ORF">ALQ04_03336</name>
</gene>
<dbReference type="EMBL" id="RBRE01000093">
    <property type="protein sequence ID" value="RMQ40678.1"/>
    <property type="molecule type" value="Genomic_DNA"/>
</dbReference>
<dbReference type="Proteomes" id="UP000277236">
    <property type="component" value="Unassembled WGS sequence"/>
</dbReference>
<dbReference type="Pfam" id="PF11736">
    <property type="entry name" value="DUF3299"/>
    <property type="match status" value="1"/>
</dbReference>
<sequence>MRRLLISLLLSASTSVWAAEPRELTWNDMIPPDAPVVEPVTAPLHDMSKLSDALTMESAPAARQLAPHAPVVKALDGKLVRLPGYIVPLEVSEEGRVTEFLLVPYFGACIHVPPPPANQIVHVTSELGVKVDELYQPYWVEGPMQAKSSTSELAEAGYQMQADKIFVYELPDS</sequence>
<feature type="signal peptide" evidence="1">
    <location>
        <begin position="1"/>
        <end position="18"/>
    </location>
</feature>
<comment type="caution">
    <text evidence="2">The sequence shown here is derived from an EMBL/GenBank/DDBJ whole genome shotgun (WGS) entry which is preliminary data.</text>
</comment>
<name>A0A3M4LGP8_PSECI</name>
<organism evidence="2 3">
    <name type="scientific">Pseudomonas cichorii</name>
    <dbReference type="NCBI Taxonomy" id="36746"/>
    <lineage>
        <taxon>Bacteria</taxon>
        <taxon>Pseudomonadati</taxon>
        <taxon>Pseudomonadota</taxon>
        <taxon>Gammaproteobacteria</taxon>
        <taxon>Pseudomonadales</taxon>
        <taxon>Pseudomonadaceae</taxon>
        <taxon>Pseudomonas</taxon>
    </lineage>
</organism>
<dbReference type="OrthoDB" id="9784998at2"/>
<dbReference type="AlphaFoldDB" id="A0A3M4LGP8"/>
<evidence type="ECO:0000313" key="2">
    <source>
        <dbReference type="EMBL" id="RMQ40678.1"/>
    </source>
</evidence>
<dbReference type="Gene3D" id="2.40.50.870">
    <property type="entry name" value="Protein of unknown function (DUF3299)"/>
    <property type="match status" value="1"/>
</dbReference>
<keyword evidence="1" id="KW-0732">Signal</keyword>
<evidence type="ECO:0000256" key="1">
    <source>
        <dbReference type="SAM" id="SignalP"/>
    </source>
</evidence>
<dbReference type="InterPro" id="IPR021727">
    <property type="entry name" value="DUF3299"/>
</dbReference>
<protein>
    <submittedName>
        <fullName evidence="2">Putative lipoprotein</fullName>
    </submittedName>
</protein>
<accession>A0A3M4LGP8</accession>
<keyword evidence="2" id="KW-0449">Lipoprotein</keyword>
<reference evidence="2 3" key="1">
    <citation type="submission" date="2018-08" db="EMBL/GenBank/DDBJ databases">
        <title>Recombination of ecologically and evolutionarily significant loci maintains genetic cohesion in the Pseudomonas syringae species complex.</title>
        <authorList>
            <person name="Dillon M."/>
            <person name="Thakur S."/>
            <person name="Almeida R.N.D."/>
            <person name="Weir B.S."/>
            <person name="Guttman D.S."/>
        </authorList>
    </citation>
    <scope>NUCLEOTIDE SEQUENCE [LARGE SCALE GENOMIC DNA]</scope>
    <source>
        <strain evidence="2 3">ICMP 3353</strain>
    </source>
</reference>
<evidence type="ECO:0000313" key="3">
    <source>
        <dbReference type="Proteomes" id="UP000277236"/>
    </source>
</evidence>